<sequence length="299" mass="32944">MEVRFTSNNSIDSIGMANDDEILIQSSKEFTVHIYKYRWFILVLYSLTAFSNTLVWLSLFTVTDATSIFYGVKEEYLIWSSASSTVIQCFIAIPFSFLPSRLGLRTSMIIAAALNSVGACIMIAGAHRGGFAYFIAGQAIVAIAASILPQLAPEVSAVWFGKNEQAISTGIGVTVGNAGAAFGFLQPALFLKDVDPRTDIDKLSMKIKQLIYVQAGLCVILTVIVFIFFKQRPAKPPSVSQAVRPGPGSLNFQEFSRCCKEVLSNCQFHIIGNHFCFDEYGHFCSTRCFKPDYGVEISR</sequence>
<dbReference type="PANTHER" id="PTHR10924:SF4">
    <property type="entry name" value="GH15861P"/>
    <property type="match status" value="1"/>
</dbReference>
<keyword evidence="7" id="KW-1185">Reference proteome</keyword>
<dbReference type="GO" id="GO:0020037">
    <property type="term" value="F:heme binding"/>
    <property type="evidence" value="ECO:0007669"/>
    <property type="project" value="TreeGrafter"/>
</dbReference>
<dbReference type="InterPro" id="IPR011701">
    <property type="entry name" value="MFS"/>
</dbReference>
<dbReference type="Proteomes" id="UP000594262">
    <property type="component" value="Unplaced"/>
</dbReference>
<dbReference type="InterPro" id="IPR049680">
    <property type="entry name" value="FLVCR1-2_SLC49-like"/>
</dbReference>
<feature type="transmembrane region" description="Helical" evidence="5">
    <location>
        <begin position="169"/>
        <end position="190"/>
    </location>
</feature>
<evidence type="ECO:0000256" key="4">
    <source>
        <dbReference type="ARBA" id="ARBA00023136"/>
    </source>
</evidence>
<dbReference type="EnsemblMetazoa" id="CLYHEMT008668.1">
    <property type="protein sequence ID" value="CLYHEMP008668.1"/>
    <property type="gene ID" value="CLYHEMG008668"/>
</dbReference>
<dbReference type="Gene3D" id="1.20.1250.20">
    <property type="entry name" value="MFS general substrate transporter like domains"/>
    <property type="match status" value="1"/>
</dbReference>
<organism evidence="6 7">
    <name type="scientific">Clytia hemisphaerica</name>
    <dbReference type="NCBI Taxonomy" id="252671"/>
    <lineage>
        <taxon>Eukaryota</taxon>
        <taxon>Metazoa</taxon>
        <taxon>Cnidaria</taxon>
        <taxon>Hydrozoa</taxon>
        <taxon>Hydroidolina</taxon>
        <taxon>Leptothecata</taxon>
        <taxon>Obeliida</taxon>
        <taxon>Clytiidae</taxon>
        <taxon>Clytia</taxon>
    </lineage>
</organism>
<dbReference type="Pfam" id="PF07690">
    <property type="entry name" value="MFS_1"/>
    <property type="match status" value="1"/>
</dbReference>
<keyword evidence="2 5" id="KW-0812">Transmembrane</keyword>
<evidence type="ECO:0000256" key="5">
    <source>
        <dbReference type="SAM" id="Phobius"/>
    </source>
</evidence>
<evidence type="ECO:0000313" key="6">
    <source>
        <dbReference type="EnsemblMetazoa" id="CLYHEMP008668.1"/>
    </source>
</evidence>
<comment type="subcellular location">
    <subcellularLocation>
        <location evidence="1">Membrane</location>
        <topology evidence="1">Multi-pass membrane protein</topology>
    </subcellularLocation>
</comment>
<name>A0A7M5UZN0_9CNID</name>
<dbReference type="GO" id="GO:0097037">
    <property type="term" value="P:heme export"/>
    <property type="evidence" value="ECO:0007669"/>
    <property type="project" value="TreeGrafter"/>
</dbReference>
<dbReference type="InterPro" id="IPR036259">
    <property type="entry name" value="MFS_trans_sf"/>
</dbReference>
<keyword evidence="3 5" id="KW-1133">Transmembrane helix</keyword>
<feature type="transmembrane region" description="Helical" evidence="5">
    <location>
        <begin position="37"/>
        <end position="56"/>
    </location>
</feature>
<evidence type="ECO:0000256" key="1">
    <source>
        <dbReference type="ARBA" id="ARBA00004141"/>
    </source>
</evidence>
<protein>
    <submittedName>
        <fullName evidence="6">Uncharacterized protein</fullName>
    </submittedName>
</protein>
<reference evidence="6" key="1">
    <citation type="submission" date="2021-01" db="UniProtKB">
        <authorList>
            <consortium name="EnsemblMetazoa"/>
        </authorList>
    </citation>
    <scope>IDENTIFICATION</scope>
</reference>
<keyword evidence="4 5" id="KW-0472">Membrane</keyword>
<feature type="transmembrane region" description="Helical" evidence="5">
    <location>
        <begin position="130"/>
        <end position="148"/>
    </location>
</feature>
<dbReference type="AlphaFoldDB" id="A0A7M5UZN0"/>
<dbReference type="OrthoDB" id="422206at2759"/>
<dbReference type="GO" id="GO:0016020">
    <property type="term" value="C:membrane"/>
    <property type="evidence" value="ECO:0007669"/>
    <property type="project" value="UniProtKB-SubCell"/>
</dbReference>
<evidence type="ECO:0000256" key="3">
    <source>
        <dbReference type="ARBA" id="ARBA00022989"/>
    </source>
</evidence>
<evidence type="ECO:0000256" key="2">
    <source>
        <dbReference type="ARBA" id="ARBA00022692"/>
    </source>
</evidence>
<feature type="transmembrane region" description="Helical" evidence="5">
    <location>
        <begin position="76"/>
        <end position="95"/>
    </location>
</feature>
<evidence type="ECO:0000313" key="7">
    <source>
        <dbReference type="Proteomes" id="UP000594262"/>
    </source>
</evidence>
<accession>A0A7M5UZN0</accession>
<dbReference type="GO" id="GO:0015232">
    <property type="term" value="F:heme transmembrane transporter activity"/>
    <property type="evidence" value="ECO:0007669"/>
    <property type="project" value="TreeGrafter"/>
</dbReference>
<dbReference type="SUPFAM" id="SSF103473">
    <property type="entry name" value="MFS general substrate transporter"/>
    <property type="match status" value="1"/>
</dbReference>
<feature type="transmembrane region" description="Helical" evidence="5">
    <location>
        <begin position="210"/>
        <end position="229"/>
    </location>
</feature>
<proteinExistence type="predicted"/>
<dbReference type="PANTHER" id="PTHR10924">
    <property type="entry name" value="MAJOR FACILITATOR SUPERFAMILY PROTEIN-RELATED"/>
    <property type="match status" value="1"/>
</dbReference>